<dbReference type="GO" id="GO:0071966">
    <property type="term" value="P:fungal-type cell wall polysaccharide metabolic process"/>
    <property type="evidence" value="ECO:0007669"/>
    <property type="project" value="TreeGrafter"/>
</dbReference>
<evidence type="ECO:0000313" key="3">
    <source>
        <dbReference type="EMBL" id="CZR60760.1"/>
    </source>
</evidence>
<reference evidence="3 4" key="1">
    <citation type="submission" date="2016-03" db="EMBL/GenBank/DDBJ databases">
        <authorList>
            <person name="Ploux O."/>
        </authorList>
    </citation>
    <scope>NUCLEOTIDE SEQUENCE [LARGE SCALE GENOMIC DNA]</scope>
    <source>
        <strain evidence="3 4">UAMH 11012</strain>
    </source>
</reference>
<dbReference type="PANTHER" id="PTHR34154:SF3">
    <property type="entry name" value="ALKALI-SENSITIVE LINKAGE PROTEIN 1"/>
    <property type="match status" value="1"/>
</dbReference>
<feature type="chain" id="PRO_5012431106" description="Asl1-like glycosyl hydrolase catalytic domain-containing protein" evidence="1">
    <location>
        <begin position="20"/>
        <end position="121"/>
    </location>
</feature>
<organism evidence="3 4">
    <name type="scientific">Phialocephala subalpina</name>
    <dbReference type="NCBI Taxonomy" id="576137"/>
    <lineage>
        <taxon>Eukaryota</taxon>
        <taxon>Fungi</taxon>
        <taxon>Dikarya</taxon>
        <taxon>Ascomycota</taxon>
        <taxon>Pezizomycotina</taxon>
        <taxon>Leotiomycetes</taxon>
        <taxon>Helotiales</taxon>
        <taxon>Mollisiaceae</taxon>
        <taxon>Phialocephala</taxon>
        <taxon>Phialocephala fortinii species complex</taxon>
    </lineage>
</organism>
<protein>
    <recommendedName>
        <fullName evidence="2">Asl1-like glycosyl hydrolase catalytic domain-containing protein</fullName>
    </recommendedName>
</protein>
<evidence type="ECO:0000259" key="2">
    <source>
        <dbReference type="Pfam" id="PF11790"/>
    </source>
</evidence>
<keyword evidence="1" id="KW-0732">Signal</keyword>
<proteinExistence type="predicted"/>
<feature type="signal peptide" evidence="1">
    <location>
        <begin position="1"/>
        <end position="19"/>
    </location>
</feature>
<feature type="domain" description="Asl1-like glycosyl hydrolase catalytic" evidence="2">
    <location>
        <begin position="32"/>
        <end position="116"/>
    </location>
</feature>
<keyword evidence="4" id="KW-1185">Reference proteome</keyword>
<sequence length="121" mass="13629">MRSSVQVLLAALQSFQILAQTTFEASSKRGLVFTPAKSFPADDKIWIQSSSDLTWCYKYIAQLLPQFMNISQSKFEFIPMMWGAAANDSDNTFSDTVQALIFNGTNLQHALPFNEPYGPFF</sequence>
<name>A0A1L7X6V8_9HELO</name>
<dbReference type="InterPro" id="IPR024655">
    <property type="entry name" value="Asl1_glyco_hydro_catalytic"/>
</dbReference>
<dbReference type="InterPro" id="IPR053183">
    <property type="entry name" value="ASL1"/>
</dbReference>
<dbReference type="PANTHER" id="PTHR34154">
    <property type="entry name" value="ALKALI-SENSITIVE LINKAGE PROTEIN 1"/>
    <property type="match status" value="1"/>
</dbReference>
<evidence type="ECO:0000256" key="1">
    <source>
        <dbReference type="SAM" id="SignalP"/>
    </source>
</evidence>
<dbReference type="GO" id="GO:0009277">
    <property type="term" value="C:fungal-type cell wall"/>
    <property type="evidence" value="ECO:0007669"/>
    <property type="project" value="TreeGrafter"/>
</dbReference>
<accession>A0A1L7X6V8</accession>
<dbReference type="OrthoDB" id="43654at2759"/>
<evidence type="ECO:0000313" key="4">
    <source>
        <dbReference type="Proteomes" id="UP000184330"/>
    </source>
</evidence>
<dbReference type="AlphaFoldDB" id="A0A1L7X6V8"/>
<dbReference type="EMBL" id="FJOG01000016">
    <property type="protein sequence ID" value="CZR60760.1"/>
    <property type="molecule type" value="Genomic_DNA"/>
</dbReference>
<dbReference type="Proteomes" id="UP000184330">
    <property type="component" value="Unassembled WGS sequence"/>
</dbReference>
<dbReference type="STRING" id="576137.A0A1L7X6V8"/>
<dbReference type="Pfam" id="PF11790">
    <property type="entry name" value="Glyco_hydro_cc"/>
    <property type="match status" value="1"/>
</dbReference>
<gene>
    <name evidence="3" type="ORF">PAC_10656</name>
</gene>